<accession>A0A9X4AET3</accession>
<dbReference type="CDD" id="cd00077">
    <property type="entry name" value="HDc"/>
    <property type="match status" value="1"/>
</dbReference>
<dbReference type="AlphaFoldDB" id="A0A9X4AET3"/>
<proteinExistence type="predicted"/>
<dbReference type="InterPro" id="IPR003607">
    <property type="entry name" value="HD/PDEase_dom"/>
</dbReference>
<evidence type="ECO:0000259" key="1">
    <source>
        <dbReference type="PROSITE" id="PS51831"/>
    </source>
</evidence>
<gene>
    <name evidence="2" type="ORF">NC799_00165</name>
</gene>
<organism evidence="2 3">
    <name type="scientific">Aquibacillus salsiterrae</name>
    <dbReference type="NCBI Taxonomy" id="2950439"/>
    <lineage>
        <taxon>Bacteria</taxon>
        <taxon>Bacillati</taxon>
        <taxon>Bacillota</taxon>
        <taxon>Bacilli</taxon>
        <taxon>Bacillales</taxon>
        <taxon>Bacillaceae</taxon>
        <taxon>Aquibacillus</taxon>
    </lineage>
</organism>
<name>A0A9X4AET3_9BACI</name>
<dbReference type="InterPro" id="IPR006674">
    <property type="entry name" value="HD_domain"/>
</dbReference>
<evidence type="ECO:0000313" key="3">
    <source>
        <dbReference type="Proteomes" id="UP001145069"/>
    </source>
</evidence>
<sequence>MQTKLDLIEQYVYRKFSQDFTGHDYYHMRRVAKMAKHIAEIEGGDLFISEAAGWLHDIGDKKLFEHPDSERKELQHFLTNIGLSHSVTEAIFQAITDVSYSKGHIPKSLEGKIVQDADRIDAIGAIGIARTFAFGGAKDRLIHADEGEEKRLASIQHFHDKLLRLYQLMNTDRGRAIAKDRHEFMEGFLDQFYEEWGGR</sequence>
<comment type="caution">
    <text evidence="2">The sequence shown here is derived from an EMBL/GenBank/DDBJ whole genome shotgun (WGS) entry which is preliminary data.</text>
</comment>
<protein>
    <submittedName>
        <fullName evidence="2">HD domain-containing protein</fullName>
    </submittedName>
</protein>
<dbReference type="SMART" id="SM00471">
    <property type="entry name" value="HDc"/>
    <property type="match status" value="1"/>
</dbReference>
<dbReference type="PANTHER" id="PTHR33594:SF1">
    <property type="entry name" value="HD_PDEASE DOMAIN-CONTAINING PROTEIN"/>
    <property type="match status" value="1"/>
</dbReference>
<keyword evidence="3" id="KW-1185">Reference proteome</keyword>
<evidence type="ECO:0000313" key="2">
    <source>
        <dbReference type="EMBL" id="MDC3415328.1"/>
    </source>
</evidence>
<feature type="domain" description="HD" evidence="1">
    <location>
        <begin position="24"/>
        <end position="123"/>
    </location>
</feature>
<dbReference type="RefSeq" id="WP_272444296.1">
    <property type="nucleotide sequence ID" value="NZ_JAMQKC010000001.1"/>
</dbReference>
<dbReference type="Gene3D" id="1.10.472.50">
    <property type="entry name" value="HD-domain/PDEase-like"/>
    <property type="match status" value="1"/>
</dbReference>
<dbReference type="PANTHER" id="PTHR33594">
    <property type="entry name" value="SUPERFAMILY HYDROLASE, PUTATIVE (AFU_ORTHOLOGUE AFUA_1G03035)-RELATED"/>
    <property type="match status" value="1"/>
</dbReference>
<dbReference type="Gene3D" id="1.20.58.1910">
    <property type="match status" value="1"/>
</dbReference>
<dbReference type="Pfam" id="PF01966">
    <property type="entry name" value="HD"/>
    <property type="match status" value="1"/>
</dbReference>
<dbReference type="SUPFAM" id="SSF109604">
    <property type="entry name" value="HD-domain/PDEase-like"/>
    <property type="match status" value="1"/>
</dbReference>
<dbReference type="EMBL" id="JAMQKC010000001">
    <property type="protein sequence ID" value="MDC3415328.1"/>
    <property type="molecule type" value="Genomic_DNA"/>
</dbReference>
<dbReference type="PROSITE" id="PS51831">
    <property type="entry name" value="HD"/>
    <property type="match status" value="1"/>
</dbReference>
<dbReference type="Proteomes" id="UP001145069">
    <property type="component" value="Unassembled WGS sequence"/>
</dbReference>
<reference evidence="2" key="1">
    <citation type="submission" date="2022-06" db="EMBL/GenBank/DDBJ databases">
        <title>Aquibacillus sp. a new bacterium isolated from soil saline samples.</title>
        <authorList>
            <person name="Galisteo C."/>
            <person name="De La Haba R."/>
            <person name="Sanchez-Porro C."/>
            <person name="Ventosa A."/>
        </authorList>
    </citation>
    <scope>NUCLEOTIDE SEQUENCE</scope>
    <source>
        <strain evidence="2">3ASR75-54</strain>
    </source>
</reference>